<dbReference type="Gene3D" id="3.40.30.10">
    <property type="entry name" value="Glutaredoxin"/>
    <property type="match status" value="1"/>
</dbReference>
<comment type="caution">
    <text evidence="3">The sequence shown here is derived from an EMBL/GenBank/DDBJ whole genome shotgun (WGS) entry which is preliminary data.</text>
</comment>
<dbReference type="Gene3D" id="1.20.1050.10">
    <property type="match status" value="1"/>
</dbReference>
<dbReference type="InterPro" id="IPR004045">
    <property type="entry name" value="Glutathione_S-Trfase_N"/>
</dbReference>
<dbReference type="PROSITE" id="PS50404">
    <property type="entry name" value="GST_NTER"/>
    <property type="match status" value="1"/>
</dbReference>
<dbReference type="SUPFAM" id="SSF47616">
    <property type="entry name" value="GST C-terminal domain-like"/>
    <property type="match status" value="1"/>
</dbReference>
<accession>A0A560FFC5</accession>
<organism evidence="3 4">
    <name type="scientific">Nitrospirillum amazonense</name>
    <dbReference type="NCBI Taxonomy" id="28077"/>
    <lineage>
        <taxon>Bacteria</taxon>
        <taxon>Pseudomonadati</taxon>
        <taxon>Pseudomonadota</taxon>
        <taxon>Alphaproteobacteria</taxon>
        <taxon>Rhodospirillales</taxon>
        <taxon>Azospirillaceae</taxon>
        <taxon>Nitrospirillum</taxon>
    </lineage>
</organism>
<dbReference type="RefSeq" id="WP_145750432.1">
    <property type="nucleotide sequence ID" value="NZ_VITN01000007.1"/>
</dbReference>
<dbReference type="SUPFAM" id="SSF52833">
    <property type="entry name" value="Thioredoxin-like"/>
    <property type="match status" value="1"/>
</dbReference>
<dbReference type="Pfam" id="PF13417">
    <property type="entry name" value="GST_N_3"/>
    <property type="match status" value="1"/>
</dbReference>
<reference evidence="3 4" key="1">
    <citation type="submission" date="2019-06" db="EMBL/GenBank/DDBJ databases">
        <title>Genomic Encyclopedia of Type Strains, Phase IV (KMG-V): Genome sequencing to study the core and pangenomes of soil and plant-associated prokaryotes.</title>
        <authorList>
            <person name="Whitman W."/>
        </authorList>
    </citation>
    <scope>NUCLEOTIDE SEQUENCE [LARGE SCALE GENOMIC DNA]</scope>
    <source>
        <strain evidence="3 4">BR 11880</strain>
    </source>
</reference>
<evidence type="ECO:0000313" key="3">
    <source>
        <dbReference type="EMBL" id="TWB20311.1"/>
    </source>
</evidence>
<feature type="domain" description="GST N-terminal" evidence="1">
    <location>
        <begin position="1"/>
        <end position="78"/>
    </location>
</feature>
<sequence>MRLIGMPDSPYVRRVGISLVAMGLPFEHERVSVFRHYDTFAAINPVVKAPTLVLDDGTVLMDSTLILDALERLVPADRHLMPADTAAFIRAQRLIGLALVACEKTVQVVYERELRPEDKQHQPWLERVRAQAVTAFDLLEREVGDGTAWMGGAWMGGERPNQADITTAVAWYFAQNMAPGLIDPAKHPGLVRLSDRAEALPEFQAVPYA</sequence>
<dbReference type="CDD" id="cd03205">
    <property type="entry name" value="GST_C_6"/>
    <property type="match status" value="1"/>
</dbReference>
<dbReference type="OrthoDB" id="9795329at2"/>
<gene>
    <name evidence="3" type="ORF">FBZ89_10722</name>
</gene>
<dbReference type="Proteomes" id="UP000319859">
    <property type="component" value="Unassembled WGS sequence"/>
</dbReference>
<dbReference type="CDD" id="cd00570">
    <property type="entry name" value="GST_N_family"/>
    <property type="match status" value="1"/>
</dbReference>
<name>A0A560FFC5_9PROT</name>
<proteinExistence type="predicted"/>
<protein>
    <submittedName>
        <fullName evidence="3">Glutathione S-transferase</fullName>
    </submittedName>
</protein>
<dbReference type="EMBL" id="VITN01000007">
    <property type="protein sequence ID" value="TWB20311.1"/>
    <property type="molecule type" value="Genomic_DNA"/>
</dbReference>
<dbReference type="InterPro" id="IPR036249">
    <property type="entry name" value="Thioredoxin-like_sf"/>
</dbReference>
<feature type="domain" description="GST C-terminal" evidence="2">
    <location>
        <begin position="84"/>
        <end position="209"/>
    </location>
</feature>
<keyword evidence="3" id="KW-0808">Transferase</keyword>
<dbReference type="GO" id="GO:0016740">
    <property type="term" value="F:transferase activity"/>
    <property type="evidence" value="ECO:0007669"/>
    <property type="project" value="UniProtKB-KW"/>
</dbReference>
<dbReference type="PROSITE" id="PS50405">
    <property type="entry name" value="GST_CTER"/>
    <property type="match status" value="1"/>
</dbReference>
<evidence type="ECO:0000259" key="1">
    <source>
        <dbReference type="PROSITE" id="PS50404"/>
    </source>
</evidence>
<dbReference type="AlphaFoldDB" id="A0A560FFC5"/>
<evidence type="ECO:0000313" key="4">
    <source>
        <dbReference type="Proteomes" id="UP000319859"/>
    </source>
</evidence>
<dbReference type="GO" id="GO:0005737">
    <property type="term" value="C:cytoplasm"/>
    <property type="evidence" value="ECO:0007669"/>
    <property type="project" value="TreeGrafter"/>
</dbReference>
<dbReference type="InterPro" id="IPR050983">
    <property type="entry name" value="GST_Omega/HSP26"/>
</dbReference>
<evidence type="ECO:0000259" key="2">
    <source>
        <dbReference type="PROSITE" id="PS50405"/>
    </source>
</evidence>
<dbReference type="PANTHER" id="PTHR43968:SF6">
    <property type="entry name" value="GLUTATHIONE S-TRANSFERASE OMEGA"/>
    <property type="match status" value="1"/>
</dbReference>
<dbReference type="Pfam" id="PF13410">
    <property type="entry name" value="GST_C_2"/>
    <property type="match status" value="1"/>
</dbReference>
<dbReference type="InterPro" id="IPR036282">
    <property type="entry name" value="Glutathione-S-Trfase_C_sf"/>
</dbReference>
<dbReference type="PANTHER" id="PTHR43968">
    <property type="match status" value="1"/>
</dbReference>
<dbReference type="InterPro" id="IPR010987">
    <property type="entry name" value="Glutathione-S-Trfase_C-like"/>
</dbReference>